<evidence type="ECO:0000313" key="1">
    <source>
        <dbReference type="EMBL" id="TDL29840.1"/>
    </source>
</evidence>
<proteinExistence type="predicted"/>
<dbReference type="VEuPathDB" id="FungiDB:BD410DRAFT_780339"/>
<name>A0A4R5XFA8_9AGAM</name>
<dbReference type="EMBL" id="ML170156">
    <property type="protein sequence ID" value="TDL29840.1"/>
    <property type="molecule type" value="Genomic_DNA"/>
</dbReference>
<gene>
    <name evidence="1" type="ORF">BD410DRAFT_780339</name>
</gene>
<sequence length="173" mass="19880">MSPKIVHRGWPFILDRAQCLLRSLFVAFKRSKLYTHFKGGFRVFPTWPDDWFNTNAQSNSSSTGTVTYGELRTYFGELHRMAMRVPHAECGGRGSNGDHSQSFSVSRLLAKFRIRVRSCNSHMPSVSFHSRRKTSVRRRFQFSAKGNSGVKKTCELWARESYNGSIKECEAIF</sequence>
<dbReference type="AlphaFoldDB" id="A0A4R5XFA8"/>
<protein>
    <submittedName>
        <fullName evidence="1">Uncharacterized protein</fullName>
    </submittedName>
</protein>
<accession>A0A4R5XFA8</accession>
<dbReference type="Proteomes" id="UP000294933">
    <property type="component" value="Unassembled WGS sequence"/>
</dbReference>
<organism evidence="1 2">
    <name type="scientific">Rickenella mellea</name>
    <dbReference type="NCBI Taxonomy" id="50990"/>
    <lineage>
        <taxon>Eukaryota</taxon>
        <taxon>Fungi</taxon>
        <taxon>Dikarya</taxon>
        <taxon>Basidiomycota</taxon>
        <taxon>Agaricomycotina</taxon>
        <taxon>Agaricomycetes</taxon>
        <taxon>Hymenochaetales</taxon>
        <taxon>Rickenellaceae</taxon>
        <taxon>Rickenella</taxon>
    </lineage>
</organism>
<reference evidence="1 2" key="1">
    <citation type="submission" date="2018-06" db="EMBL/GenBank/DDBJ databases">
        <title>A transcriptomic atlas of mushroom development highlights an independent origin of complex multicellularity.</title>
        <authorList>
            <consortium name="DOE Joint Genome Institute"/>
            <person name="Krizsan K."/>
            <person name="Almasi E."/>
            <person name="Merenyi Z."/>
            <person name="Sahu N."/>
            <person name="Viragh M."/>
            <person name="Koszo T."/>
            <person name="Mondo S."/>
            <person name="Kiss B."/>
            <person name="Balint B."/>
            <person name="Kues U."/>
            <person name="Barry K."/>
            <person name="Hegedus J.C."/>
            <person name="Henrissat B."/>
            <person name="Johnson J."/>
            <person name="Lipzen A."/>
            <person name="Ohm R."/>
            <person name="Nagy I."/>
            <person name="Pangilinan J."/>
            <person name="Yan J."/>
            <person name="Xiong Y."/>
            <person name="Grigoriev I.V."/>
            <person name="Hibbett D.S."/>
            <person name="Nagy L.G."/>
        </authorList>
    </citation>
    <scope>NUCLEOTIDE SEQUENCE [LARGE SCALE GENOMIC DNA]</scope>
    <source>
        <strain evidence="1 2">SZMC22713</strain>
    </source>
</reference>
<keyword evidence="2" id="KW-1185">Reference proteome</keyword>
<evidence type="ECO:0000313" key="2">
    <source>
        <dbReference type="Proteomes" id="UP000294933"/>
    </source>
</evidence>